<dbReference type="EMBL" id="BAAAHQ010000054">
    <property type="protein sequence ID" value="GAA0952402.1"/>
    <property type="molecule type" value="Genomic_DNA"/>
</dbReference>
<dbReference type="Proteomes" id="UP001501578">
    <property type="component" value="Unassembled WGS sequence"/>
</dbReference>
<evidence type="ECO:0000313" key="2">
    <source>
        <dbReference type="EMBL" id="GAA0952402.1"/>
    </source>
</evidence>
<evidence type="ECO:0000256" key="1">
    <source>
        <dbReference type="SAM" id="SignalP"/>
    </source>
</evidence>
<sequence>MDSASLAAASLLTALNRSAATLAAIEHSFARSTPFSHPTPPAGSVMGTVITLPDGREVRFAVWFGYADDAFHIEGEVIAEDEVLVGLPPTSTPDLGAALAALDHCTVEVTAPAARIIDRLLEDLR</sequence>
<proteinExistence type="predicted"/>
<reference evidence="2 3" key="1">
    <citation type="journal article" date="2019" name="Int. J. Syst. Evol. Microbiol.">
        <title>The Global Catalogue of Microorganisms (GCM) 10K type strain sequencing project: providing services to taxonomists for standard genome sequencing and annotation.</title>
        <authorList>
            <consortium name="The Broad Institute Genomics Platform"/>
            <consortium name="The Broad Institute Genome Sequencing Center for Infectious Disease"/>
            <person name="Wu L."/>
            <person name="Ma J."/>
        </authorList>
    </citation>
    <scope>NUCLEOTIDE SEQUENCE [LARGE SCALE GENOMIC DNA]</scope>
    <source>
        <strain evidence="2 3">JCM 11136</strain>
    </source>
</reference>
<protein>
    <submittedName>
        <fullName evidence="2">Uncharacterized protein</fullName>
    </submittedName>
</protein>
<organism evidence="2 3">
    <name type="scientific">Nonomuraea longicatena</name>
    <dbReference type="NCBI Taxonomy" id="83682"/>
    <lineage>
        <taxon>Bacteria</taxon>
        <taxon>Bacillati</taxon>
        <taxon>Actinomycetota</taxon>
        <taxon>Actinomycetes</taxon>
        <taxon>Streptosporangiales</taxon>
        <taxon>Streptosporangiaceae</taxon>
        <taxon>Nonomuraea</taxon>
    </lineage>
</organism>
<keyword evidence="3" id="KW-1185">Reference proteome</keyword>
<feature type="chain" id="PRO_5045783962" evidence="1">
    <location>
        <begin position="20"/>
        <end position="125"/>
    </location>
</feature>
<gene>
    <name evidence="2" type="ORF">GCM10009560_74100</name>
</gene>
<evidence type="ECO:0000313" key="3">
    <source>
        <dbReference type="Proteomes" id="UP001501578"/>
    </source>
</evidence>
<dbReference type="RefSeq" id="WP_343954986.1">
    <property type="nucleotide sequence ID" value="NZ_BAAAHQ010000054.1"/>
</dbReference>
<keyword evidence="1" id="KW-0732">Signal</keyword>
<name>A0ABN1R640_9ACTN</name>
<feature type="signal peptide" evidence="1">
    <location>
        <begin position="1"/>
        <end position="19"/>
    </location>
</feature>
<comment type="caution">
    <text evidence="2">The sequence shown here is derived from an EMBL/GenBank/DDBJ whole genome shotgun (WGS) entry which is preliminary data.</text>
</comment>
<accession>A0ABN1R640</accession>